<feature type="compositionally biased region" description="Polar residues" evidence="9">
    <location>
        <begin position="821"/>
        <end position="830"/>
    </location>
</feature>
<evidence type="ECO:0000313" key="12">
    <source>
        <dbReference type="EMBL" id="KAJ7386229.1"/>
    </source>
</evidence>
<keyword evidence="7" id="KW-0446">Lipid-binding</keyword>
<feature type="compositionally biased region" description="Polar residues" evidence="9">
    <location>
        <begin position="148"/>
        <end position="158"/>
    </location>
</feature>
<feature type="compositionally biased region" description="Basic and acidic residues" evidence="9">
    <location>
        <begin position="209"/>
        <end position="220"/>
    </location>
</feature>
<evidence type="ECO:0000256" key="1">
    <source>
        <dbReference type="ARBA" id="ARBA00004586"/>
    </source>
</evidence>
<keyword evidence="3 10" id="KW-0812">Transmembrane</keyword>
<dbReference type="CDD" id="cd21675">
    <property type="entry name" value="SMP_TEX2"/>
    <property type="match status" value="1"/>
</dbReference>
<feature type="compositionally biased region" description="Basic and acidic residues" evidence="9">
    <location>
        <begin position="270"/>
        <end position="284"/>
    </location>
</feature>
<feature type="compositionally biased region" description="Acidic residues" evidence="9">
    <location>
        <begin position="749"/>
        <end position="778"/>
    </location>
</feature>
<name>A0A9W9ZUI6_9CNID</name>
<keyword evidence="5 10" id="KW-1133">Transmembrane helix</keyword>
<keyword evidence="8 10" id="KW-0472">Membrane</keyword>
<dbReference type="GO" id="GO:0006869">
    <property type="term" value="P:lipid transport"/>
    <property type="evidence" value="ECO:0007669"/>
    <property type="project" value="UniProtKB-KW"/>
</dbReference>
<evidence type="ECO:0000256" key="7">
    <source>
        <dbReference type="ARBA" id="ARBA00023121"/>
    </source>
</evidence>
<dbReference type="GO" id="GO:0008289">
    <property type="term" value="F:lipid binding"/>
    <property type="evidence" value="ECO:0007669"/>
    <property type="project" value="UniProtKB-KW"/>
</dbReference>
<comment type="subcellular location">
    <subcellularLocation>
        <location evidence="1">Endoplasmic reticulum membrane</location>
    </subcellularLocation>
</comment>
<evidence type="ECO:0000256" key="2">
    <source>
        <dbReference type="ARBA" id="ARBA00022448"/>
    </source>
</evidence>
<feature type="compositionally biased region" description="Low complexity" evidence="9">
    <location>
        <begin position="121"/>
        <end position="133"/>
    </location>
</feature>
<dbReference type="EMBL" id="MU825877">
    <property type="protein sequence ID" value="KAJ7386229.1"/>
    <property type="molecule type" value="Genomic_DNA"/>
</dbReference>
<reference evidence="12" key="1">
    <citation type="submission" date="2023-01" db="EMBL/GenBank/DDBJ databases">
        <title>Genome assembly of the deep-sea coral Lophelia pertusa.</title>
        <authorList>
            <person name="Herrera S."/>
            <person name="Cordes E."/>
        </authorList>
    </citation>
    <scope>NUCLEOTIDE SEQUENCE</scope>
    <source>
        <strain evidence="12">USNM1676648</strain>
        <tissue evidence="12">Polyp</tissue>
    </source>
</reference>
<evidence type="ECO:0000259" key="11">
    <source>
        <dbReference type="PROSITE" id="PS51847"/>
    </source>
</evidence>
<feature type="domain" description="SMP-LTD" evidence="11">
    <location>
        <begin position="612"/>
        <end position="1012"/>
    </location>
</feature>
<proteinExistence type="predicted"/>
<organism evidence="12 13">
    <name type="scientific">Desmophyllum pertusum</name>
    <dbReference type="NCBI Taxonomy" id="174260"/>
    <lineage>
        <taxon>Eukaryota</taxon>
        <taxon>Metazoa</taxon>
        <taxon>Cnidaria</taxon>
        <taxon>Anthozoa</taxon>
        <taxon>Hexacorallia</taxon>
        <taxon>Scleractinia</taxon>
        <taxon>Caryophylliina</taxon>
        <taxon>Caryophylliidae</taxon>
        <taxon>Desmophyllum</taxon>
    </lineage>
</organism>
<feature type="region of interest" description="Disordered" evidence="9">
    <location>
        <begin position="1"/>
        <end position="327"/>
    </location>
</feature>
<dbReference type="Proteomes" id="UP001163046">
    <property type="component" value="Unassembled WGS sequence"/>
</dbReference>
<feature type="compositionally biased region" description="Basic and acidic residues" evidence="9">
    <location>
        <begin position="134"/>
        <end position="146"/>
    </location>
</feature>
<feature type="transmembrane region" description="Helical" evidence="10">
    <location>
        <begin position="329"/>
        <end position="346"/>
    </location>
</feature>
<accession>A0A9W9ZUI6</accession>
<dbReference type="OrthoDB" id="26740at2759"/>
<feature type="compositionally biased region" description="Low complexity" evidence="9">
    <location>
        <begin position="256"/>
        <end position="269"/>
    </location>
</feature>
<dbReference type="InterPro" id="IPR019411">
    <property type="entry name" value="MMM1_dom"/>
</dbReference>
<dbReference type="Pfam" id="PF10296">
    <property type="entry name" value="MMM1"/>
    <property type="match status" value="1"/>
</dbReference>
<dbReference type="PROSITE" id="PS51847">
    <property type="entry name" value="SMP"/>
    <property type="match status" value="1"/>
</dbReference>
<protein>
    <submittedName>
        <fullName evidence="12">Tabersonine 6,7-epoxidase isoform 2</fullName>
    </submittedName>
</protein>
<keyword evidence="13" id="KW-1185">Reference proteome</keyword>
<keyword evidence="6" id="KW-0445">Lipid transport</keyword>
<keyword evidence="2" id="KW-0813">Transport</keyword>
<evidence type="ECO:0000256" key="4">
    <source>
        <dbReference type="ARBA" id="ARBA00022824"/>
    </source>
</evidence>
<feature type="compositionally biased region" description="Basic and acidic residues" evidence="9">
    <location>
        <begin position="174"/>
        <end position="190"/>
    </location>
</feature>
<dbReference type="GO" id="GO:0005789">
    <property type="term" value="C:endoplasmic reticulum membrane"/>
    <property type="evidence" value="ECO:0007669"/>
    <property type="project" value="UniProtKB-SubCell"/>
</dbReference>
<dbReference type="InterPro" id="IPR031468">
    <property type="entry name" value="SMP_LBD"/>
</dbReference>
<evidence type="ECO:0000256" key="9">
    <source>
        <dbReference type="SAM" id="MobiDB-lite"/>
    </source>
</evidence>
<feature type="transmembrane region" description="Helical" evidence="10">
    <location>
        <begin position="353"/>
        <end position="375"/>
    </location>
</feature>
<evidence type="ECO:0000313" key="13">
    <source>
        <dbReference type="Proteomes" id="UP001163046"/>
    </source>
</evidence>
<evidence type="ECO:0000256" key="8">
    <source>
        <dbReference type="ARBA" id="ARBA00023136"/>
    </source>
</evidence>
<dbReference type="PANTHER" id="PTHR13466:SF0">
    <property type="entry name" value="SMP-LTD DOMAIN-CONTAINING PROTEIN"/>
    <property type="match status" value="1"/>
</dbReference>
<evidence type="ECO:0000256" key="5">
    <source>
        <dbReference type="ARBA" id="ARBA00022989"/>
    </source>
</evidence>
<dbReference type="PANTHER" id="PTHR13466">
    <property type="entry name" value="TEX2 PROTEIN-RELATED"/>
    <property type="match status" value="1"/>
</dbReference>
<evidence type="ECO:0000256" key="3">
    <source>
        <dbReference type="ARBA" id="ARBA00022692"/>
    </source>
</evidence>
<gene>
    <name evidence="12" type="primary">TEX2</name>
    <name evidence="12" type="ORF">OS493_010624</name>
</gene>
<keyword evidence="4" id="KW-0256">Endoplasmic reticulum</keyword>
<feature type="compositionally biased region" description="Low complexity" evidence="9">
    <location>
        <begin position="38"/>
        <end position="49"/>
    </location>
</feature>
<dbReference type="AlphaFoldDB" id="A0A9W9ZUI6"/>
<feature type="region of interest" description="Disordered" evidence="9">
    <location>
        <begin position="817"/>
        <end position="862"/>
    </location>
</feature>
<feature type="region of interest" description="Disordered" evidence="9">
    <location>
        <begin position="747"/>
        <end position="804"/>
    </location>
</feature>
<evidence type="ECO:0000256" key="6">
    <source>
        <dbReference type="ARBA" id="ARBA00023055"/>
    </source>
</evidence>
<comment type="caution">
    <text evidence="12">The sequence shown here is derived from an EMBL/GenBank/DDBJ whole genome shotgun (WGS) entry which is preliminary data.</text>
</comment>
<sequence length="1025" mass="115110">MSAKKPPPRPPLPRSSTAKSGQPTGAAPERSLRNPFASSSISIRYSSSNKESDSDEEISIVRKENTQVPEQSEFREEIEGEDEDGFHKVTRRVCEQVGSANTSPPEESEYAEGTSNTKQNSSESGLKYSSKSHSTQELRQTSEKRSAVTKQSTWPSYSRTEDSDSSSVIMKFLRGRERDQGSESKSDSSKESLSLSEKEENDVGSQPSKNHDDDGSDSKLKASKQRSRSPSPFRLLNRERQDESVSASDQQEKPKSSAGISLSSLLASIAKDEAHGETEEKISDTEEIESNEEINSGIPSDSPDLSPRFDETSTLSGTRPSSRPAVDKSPQFANFCLCCLLVYIYFTTTSPPFVSGLVVGGLLAYLGGCAFLWLFCPEDTVAERYQKELMEYEERLARTPMPVYKSVDPGLLQTRNKLEGWMFKSFDYVPDKFEFSSETVAVFAKLEGTKLTLSHPKVDGTGKKFDPRSIEEGTNVPFSRHEYYDIAGSKVSLLPSTMTMKKVWSRKFPICLVLEKLKVTAEDITYNHSKSTDEEDDIDNVHGIKQQDSFEDVGVLYLFARTGREKEGWYNHLRRLLNDDSENSSYQQTTRPSCSYPHFMAKLIEQPNTSSQQNEIAWVNVLFGRTFWDVWQDKYWTNKIKERFENKLAKMKKPSFIRDITISDLNLGQSLPVITKTFPPVVDERGTWVDLEVNYSGGLILTFEGHLNIEGYLSYFLSLGNSEHGEVSAELEMAELSRKYEMIDKESFGAEDPENDSESESPPDSDSDFESPESDLEEFTIKALRSPVPDKPEDGPLSESSGYFTLSSFEGDEELLENKDPLTSGNTSDSEVGDTVLEKNTQARKRKLSSQKQSSSEETPDKGLLTAGLTEKMSESAPCSPVKKHLGFTARHGAKRKIFSVIERLAKSKWVKKAAETGIVKRAAERFSNLPIILCVEVQSVKGILALNIPPPPTNRLWYGFRGNPMLFVSARPKLGDRQVKLTHVTEWIQKKITQEFKNMFVLPNMEDLPIRLMNSGLEEQFPQW</sequence>
<feature type="compositionally biased region" description="Polar residues" evidence="9">
    <location>
        <begin position="312"/>
        <end position="321"/>
    </location>
</feature>
<evidence type="ECO:0000256" key="10">
    <source>
        <dbReference type="SAM" id="Phobius"/>
    </source>
</evidence>